<feature type="repeat" description="WD" evidence="3">
    <location>
        <begin position="950"/>
        <end position="985"/>
    </location>
</feature>
<dbReference type="InterPro" id="IPR020472">
    <property type="entry name" value="WD40_PAC1"/>
</dbReference>
<feature type="repeat" description="WD" evidence="3">
    <location>
        <begin position="865"/>
        <end position="906"/>
    </location>
</feature>
<feature type="repeat" description="WD" evidence="3">
    <location>
        <begin position="1300"/>
        <end position="1341"/>
    </location>
</feature>
<dbReference type="GO" id="GO:1990234">
    <property type="term" value="C:transferase complex"/>
    <property type="evidence" value="ECO:0007669"/>
    <property type="project" value="UniProtKB-ARBA"/>
</dbReference>
<name>A0A8H3HL07_9AGAM</name>
<dbReference type="PROSITE" id="PS50294">
    <property type="entry name" value="WD_REPEATS_REGION"/>
    <property type="match status" value="11"/>
</dbReference>
<feature type="domain" description="NACHT" evidence="4">
    <location>
        <begin position="243"/>
        <end position="388"/>
    </location>
</feature>
<dbReference type="InterPro" id="IPR056884">
    <property type="entry name" value="NPHP3-like_N"/>
</dbReference>
<dbReference type="EMBL" id="CAJMWY010004172">
    <property type="protein sequence ID" value="CAE6522185.1"/>
    <property type="molecule type" value="Genomic_DNA"/>
</dbReference>
<dbReference type="PRINTS" id="PR00320">
    <property type="entry name" value="GPROTEINBRPT"/>
</dbReference>
<dbReference type="SMART" id="SM00320">
    <property type="entry name" value="WD40"/>
    <property type="match status" value="14"/>
</dbReference>
<comment type="caution">
    <text evidence="5">The sequence shown here is derived from an EMBL/GenBank/DDBJ whole genome shotgun (WGS) entry which is preliminary data.</text>
</comment>
<proteinExistence type="predicted"/>
<dbReference type="PROSITE" id="PS50082">
    <property type="entry name" value="WD_REPEATS_2"/>
    <property type="match status" value="11"/>
</dbReference>
<evidence type="ECO:0000256" key="3">
    <source>
        <dbReference type="PROSITE-ProRule" id="PRU00221"/>
    </source>
</evidence>
<evidence type="ECO:0000256" key="2">
    <source>
        <dbReference type="ARBA" id="ARBA00022737"/>
    </source>
</evidence>
<dbReference type="InterPro" id="IPR027417">
    <property type="entry name" value="P-loop_NTPase"/>
</dbReference>
<gene>
    <name evidence="5" type="ORF">RDB_LOCUS157818</name>
</gene>
<evidence type="ECO:0000313" key="6">
    <source>
        <dbReference type="Proteomes" id="UP000663861"/>
    </source>
</evidence>
<evidence type="ECO:0000259" key="4">
    <source>
        <dbReference type="PROSITE" id="PS50837"/>
    </source>
</evidence>
<dbReference type="InterPro" id="IPR001680">
    <property type="entry name" value="WD40_rpt"/>
</dbReference>
<feature type="repeat" description="WD" evidence="3">
    <location>
        <begin position="1214"/>
        <end position="1255"/>
    </location>
</feature>
<dbReference type="Pfam" id="PF24883">
    <property type="entry name" value="NPHP3_N"/>
    <property type="match status" value="1"/>
</dbReference>
<evidence type="ECO:0000256" key="1">
    <source>
        <dbReference type="ARBA" id="ARBA00022574"/>
    </source>
</evidence>
<feature type="repeat" description="WD" evidence="3">
    <location>
        <begin position="1080"/>
        <end position="1121"/>
    </location>
</feature>
<reference evidence="5" key="1">
    <citation type="submission" date="2021-01" db="EMBL/GenBank/DDBJ databases">
        <authorList>
            <person name="Kaushik A."/>
        </authorList>
    </citation>
    <scope>NUCLEOTIDE SEQUENCE</scope>
    <source>
        <strain evidence="5">AG4-RS23</strain>
    </source>
</reference>
<dbReference type="PANTHER" id="PTHR22847:SF637">
    <property type="entry name" value="WD REPEAT DOMAIN 5B"/>
    <property type="match status" value="1"/>
</dbReference>
<dbReference type="PANTHER" id="PTHR22847">
    <property type="entry name" value="WD40 REPEAT PROTEIN"/>
    <property type="match status" value="1"/>
</dbReference>
<dbReference type="InterPro" id="IPR011047">
    <property type="entry name" value="Quinoprotein_ADH-like_sf"/>
</dbReference>
<feature type="repeat" description="WD" evidence="3">
    <location>
        <begin position="993"/>
        <end position="1034"/>
    </location>
</feature>
<dbReference type="Proteomes" id="UP000663861">
    <property type="component" value="Unassembled WGS sequence"/>
</dbReference>
<feature type="repeat" description="WD" evidence="3">
    <location>
        <begin position="822"/>
        <end position="863"/>
    </location>
</feature>
<dbReference type="InterPro" id="IPR007111">
    <property type="entry name" value="NACHT_NTPase"/>
</dbReference>
<dbReference type="CDD" id="cd00200">
    <property type="entry name" value="WD40"/>
    <property type="match status" value="2"/>
</dbReference>
<dbReference type="PROSITE" id="PS50837">
    <property type="entry name" value="NACHT"/>
    <property type="match status" value="1"/>
</dbReference>
<feature type="repeat" description="WD" evidence="3">
    <location>
        <begin position="1342"/>
        <end position="1375"/>
    </location>
</feature>
<dbReference type="SUPFAM" id="SSF52540">
    <property type="entry name" value="P-loop containing nucleoside triphosphate hydrolases"/>
    <property type="match status" value="1"/>
</dbReference>
<keyword evidence="2" id="KW-0677">Repeat</keyword>
<protein>
    <recommendedName>
        <fullName evidence="4">NACHT domain-containing protein</fullName>
    </recommendedName>
</protein>
<organism evidence="5 6">
    <name type="scientific">Rhizoctonia solani</name>
    <dbReference type="NCBI Taxonomy" id="456999"/>
    <lineage>
        <taxon>Eukaryota</taxon>
        <taxon>Fungi</taxon>
        <taxon>Dikarya</taxon>
        <taxon>Basidiomycota</taxon>
        <taxon>Agaricomycotina</taxon>
        <taxon>Agaricomycetes</taxon>
        <taxon>Cantharellales</taxon>
        <taxon>Ceratobasidiaceae</taxon>
        <taxon>Rhizoctonia</taxon>
    </lineage>
</organism>
<dbReference type="PROSITE" id="PS00678">
    <property type="entry name" value="WD_REPEATS_1"/>
    <property type="match status" value="6"/>
</dbReference>
<dbReference type="Gene3D" id="3.40.50.300">
    <property type="entry name" value="P-loop containing nucleotide triphosphate hydrolases"/>
    <property type="match status" value="1"/>
</dbReference>
<dbReference type="InterPro" id="IPR015943">
    <property type="entry name" value="WD40/YVTN_repeat-like_dom_sf"/>
</dbReference>
<feature type="repeat" description="WD" evidence="3">
    <location>
        <begin position="1257"/>
        <end position="1298"/>
    </location>
</feature>
<dbReference type="Pfam" id="PF00400">
    <property type="entry name" value="WD40"/>
    <property type="match status" value="12"/>
</dbReference>
<feature type="repeat" description="WD" evidence="3">
    <location>
        <begin position="1123"/>
        <end position="1164"/>
    </location>
</feature>
<evidence type="ECO:0000313" key="5">
    <source>
        <dbReference type="EMBL" id="CAE6522185.1"/>
    </source>
</evidence>
<feature type="repeat" description="WD" evidence="3">
    <location>
        <begin position="1034"/>
        <end position="1068"/>
    </location>
</feature>
<dbReference type="Gene3D" id="2.130.10.10">
    <property type="entry name" value="YVTN repeat-like/Quinoprotein amine dehydrogenase"/>
    <property type="match status" value="6"/>
</dbReference>
<accession>A0A8H3HL07</accession>
<sequence length="1470" mass="163522">MAVSALVFQPFVPLPASPPVECGQGGTAVTDVDNWVNLTAFLDLLRQTTLFAPLAASIDDLSWFIRAHENVATARKEYKDLHAQLEGVFKDLRIHFSGATPPAMTTSMLNLCESIHAEIRQVYGTQERNTISRYLQAEQDLGKLTECYRRIQGHLERIMVRDFTSEIRTLFLKVAKLNANLNIWRIVDKQTTEAQLGKLNPSMAACYDSAEANVVQRRECAAKTREQVLVDLITWKNNVDVEKVCWMNGMAGTGKTTIATTLCSTLNNKHELSASFFCTRSIPTCRDVKLILPTIAYQLARFSDPFRAALLKVLEQDPDVHTKVPRVQFRRMILQPFQEVSRSLPRGVVIVIDALDECDDGNGVEQILEVLLESASDLPVKFLLSSRPEYHIRARIGKSTLKTQLVLHELDGKMVKQDIETYLRGELELMSIPLTNAQLDALVERAGILFIYAATVVRYIKGGDTMGRLAAVLQAPGAGQTSNKNTKEIDKLYRAVLMSAFNDDDLEQFEREQMELVLHTVVCAQEPLTVDALAGLLHLERAQVTDGLKPLWSVLHVSESDTAHRVSILHASFPDYILDPKRSNQLACDTEVHNGKLAELCFARIGRNPSQINICGLESSYVFDKDVPRMDDNMQKAIPLDLLYASEYWAVHLSLGRMSNNRVELLHEFLSKRLLLWMETLNIAKKIDQGIGLMQKAITWLKDTEGPESTIILTRDARRFVTTFATSPVSQSTPHLYVSMLSSWPDHQPIAQHYSRRAENLTQIKGMHTAERQLGLLSLVPAGNDTYCVAYSPTGRLFAAGIEAGKILVWNAASCRMTIDPINAHSNAVRSIAISPDGTCICSGSHDETICVWDPQNGQLVAGPLNDHIDKVWSIAYSPDGRWLASGSFDGSVCIWSTESWEKKQQFVIGHGGRVFSVAFSLDGSAIAASYESVIYLWDPLSDQTIGKPFEGHSDIIRTLVFLPDRKHLVSGSDDRTIRIWNITSRRIAFGPFHDHIDRLSSLTVSPGGKFLASASEDGTMRMWDTTTWQTRALIQHTGTVRSVTFSPDGSQLVSGSVDANVRVWDVKDILDGQRADNQSEGHSAWVRSVAFSPCGKYLVSGSYDMTVRIRDSQAGQLLHPPLKGHHDRVLSVGVSADSSRILSVSADRVIHIWDRQSGELEYTIGPIETDGRNDAYYQQNWPADFLFDGRRVVCGSQSGRIYMWEDSKLSYSCTGHNDQVTSIAFSPDGQSFVSGAEDGEVIIWKANNGERLLNPFDGHSDCVRSTVFSPDGSLIASGSYDHTILLWNINTGLPVGDAFRGHTDYVRSVAFSSRGDQLVSGSQDWTLRIWDIASGQSIATLNGHIGPVLSVAFSPDQSRIVSGSADKTIRFWDVPPAIGTSTQGQIDSEHPVKEIANDTQGYRPPEWEMDEDGWVRDSHDRLLLWVPPDLRSITLSRHNPVLISSQGRIELDFTGARIGDEWVTCYQPW</sequence>
<dbReference type="InterPro" id="IPR019775">
    <property type="entry name" value="WD40_repeat_CS"/>
</dbReference>
<dbReference type="SUPFAM" id="SSF50998">
    <property type="entry name" value="Quinoprotein alcohol dehydrogenase-like"/>
    <property type="match status" value="2"/>
</dbReference>
<keyword evidence="1 3" id="KW-0853">WD repeat</keyword>